<keyword evidence="1" id="KW-0812">Transmembrane</keyword>
<keyword evidence="1" id="KW-1133">Transmembrane helix</keyword>
<dbReference type="NCBIfam" id="NF037970">
    <property type="entry name" value="vanZ_1"/>
    <property type="match status" value="1"/>
</dbReference>
<protein>
    <submittedName>
        <fullName evidence="3">VanZ like family protein</fullName>
    </submittedName>
</protein>
<proteinExistence type="predicted"/>
<dbReference type="PROSITE" id="PS51257">
    <property type="entry name" value="PROKAR_LIPOPROTEIN"/>
    <property type="match status" value="1"/>
</dbReference>
<dbReference type="STRING" id="192904.SAMN04488514_10980"/>
<dbReference type="InterPro" id="IPR006976">
    <property type="entry name" value="VanZ-like"/>
</dbReference>
<dbReference type="OrthoDB" id="5472246at2"/>
<feature type="transmembrane region" description="Helical" evidence="1">
    <location>
        <begin position="42"/>
        <end position="60"/>
    </location>
</feature>
<feature type="transmembrane region" description="Helical" evidence="1">
    <location>
        <begin position="102"/>
        <end position="123"/>
    </location>
</feature>
<reference evidence="3 4" key="1">
    <citation type="submission" date="2016-10" db="EMBL/GenBank/DDBJ databases">
        <authorList>
            <person name="de Groot N.N."/>
        </authorList>
    </citation>
    <scope>NUCLEOTIDE SEQUENCE [LARGE SCALE GENOMIC DNA]</scope>
    <source>
        <strain evidence="3 4">DSM 19886</strain>
    </source>
</reference>
<gene>
    <name evidence="3" type="ORF">SAMN04488514_10980</name>
</gene>
<evidence type="ECO:0000313" key="3">
    <source>
        <dbReference type="EMBL" id="SDM47409.1"/>
    </source>
</evidence>
<sequence length="133" mass="14977">MLKNRLYTIAFISWMSLVAYSCLTSFSGDEIPSFNLPHMDKVVHFGFYFVGAILGTMALRELSKSKIPIKKVLFVILVVVIVFGMIIEVVQEHYTLDREGDMLDVLANSFGAICGALCMKSLFSGKTRLKWEN</sequence>
<keyword evidence="4" id="KW-1185">Reference proteome</keyword>
<evidence type="ECO:0000256" key="1">
    <source>
        <dbReference type="SAM" id="Phobius"/>
    </source>
</evidence>
<dbReference type="Pfam" id="PF04892">
    <property type="entry name" value="VanZ"/>
    <property type="match status" value="1"/>
</dbReference>
<keyword evidence="1" id="KW-0472">Membrane</keyword>
<accession>A0A1G9TI21</accession>
<dbReference type="EMBL" id="FNGV01000009">
    <property type="protein sequence ID" value="SDM47409.1"/>
    <property type="molecule type" value="Genomic_DNA"/>
</dbReference>
<feature type="transmembrane region" description="Helical" evidence="1">
    <location>
        <begin position="7"/>
        <end position="27"/>
    </location>
</feature>
<feature type="domain" description="VanZ-like" evidence="2">
    <location>
        <begin position="36"/>
        <end position="120"/>
    </location>
</feature>
<dbReference type="Proteomes" id="UP000199440">
    <property type="component" value="Unassembled WGS sequence"/>
</dbReference>
<dbReference type="AlphaFoldDB" id="A0A1G9TI21"/>
<dbReference type="PANTHER" id="PTHR28008:SF1">
    <property type="entry name" value="DOMAIN PROTEIN, PUTATIVE (AFU_ORTHOLOGUE AFUA_3G10980)-RELATED"/>
    <property type="match status" value="1"/>
</dbReference>
<evidence type="ECO:0000259" key="2">
    <source>
        <dbReference type="Pfam" id="PF04892"/>
    </source>
</evidence>
<evidence type="ECO:0000313" key="4">
    <source>
        <dbReference type="Proteomes" id="UP000199440"/>
    </source>
</evidence>
<name>A0A1G9TI21_9FLAO</name>
<dbReference type="PANTHER" id="PTHR28008">
    <property type="entry name" value="DOMAIN PROTEIN, PUTATIVE (AFU_ORTHOLOGUE AFUA_3G10980)-RELATED"/>
    <property type="match status" value="1"/>
</dbReference>
<organism evidence="3 4">
    <name type="scientific">Kriegella aquimaris</name>
    <dbReference type="NCBI Taxonomy" id="192904"/>
    <lineage>
        <taxon>Bacteria</taxon>
        <taxon>Pseudomonadati</taxon>
        <taxon>Bacteroidota</taxon>
        <taxon>Flavobacteriia</taxon>
        <taxon>Flavobacteriales</taxon>
        <taxon>Flavobacteriaceae</taxon>
        <taxon>Kriegella</taxon>
    </lineage>
</organism>
<dbReference type="RefSeq" id="WP_143017635.1">
    <property type="nucleotide sequence ID" value="NZ_FNGV01000009.1"/>
</dbReference>
<feature type="transmembrane region" description="Helical" evidence="1">
    <location>
        <begin position="72"/>
        <end position="90"/>
    </location>
</feature>